<accession>A0AC58RUF3</accession>
<reference evidence="1" key="1">
    <citation type="journal article" date="2014" name="Nat. Commun.">
        <title>The tobacco genome sequence and its comparison with those of tomato and potato.</title>
        <authorList>
            <person name="Sierro N."/>
            <person name="Battey J.N."/>
            <person name="Ouadi S."/>
            <person name="Bakaher N."/>
            <person name="Bovet L."/>
            <person name="Willig A."/>
            <person name="Goepfert S."/>
            <person name="Peitsch M.C."/>
            <person name="Ivanov N.V."/>
        </authorList>
    </citation>
    <scope>NUCLEOTIDE SEQUENCE [LARGE SCALE GENOMIC DNA]</scope>
</reference>
<protein>
    <submittedName>
        <fullName evidence="2">Uncharacterized protein LOC142163006</fullName>
    </submittedName>
</protein>
<dbReference type="RefSeq" id="XP_075076350.1">
    <property type="nucleotide sequence ID" value="XM_075220249.1"/>
</dbReference>
<dbReference type="Proteomes" id="UP000790787">
    <property type="component" value="Chromosome 8"/>
</dbReference>
<gene>
    <name evidence="2" type="primary">LOC142163006</name>
</gene>
<proteinExistence type="predicted"/>
<sequence>MEDRDEVLYSGPYTISNKPIIIKPWRASFDFQVEVLQTVPIWAKFPNLPLSCWGMDSLSRTRSGLGIPLYADKCTTKVERILYARILIEMDVTRELPTRIKVGHTCKPMQKQPPAIAPKIKITNPKQAWIKKPEKTADTQNFQYVMHIGCAEENKGQSSYSKDPGDSNTLFIPRLNLKFNFTTIYGLHTIKDRKQMWANLRALNQLQIEPWLVMGDFNTISHAEDKQCGAPVHEGEIRDFNDYLVDTNMNEMRYIGRWFTWTNNHVFSKIDRALVNAEWMIRFPKKEVLVLDPNLSDHSPLCIKMDEENFQGPRTFSFLNCIAEHHNFLKVVNEAWQIPMGGSWMNRVWMRLKGMKEGLKQINTKELRGID</sequence>
<reference evidence="2" key="2">
    <citation type="submission" date="2025-08" db="UniProtKB">
        <authorList>
            <consortium name="RefSeq"/>
        </authorList>
    </citation>
    <scope>IDENTIFICATION</scope>
    <source>
        <tissue evidence="2">Leaf</tissue>
    </source>
</reference>
<evidence type="ECO:0000313" key="2">
    <source>
        <dbReference type="RefSeq" id="XP_075076350.1"/>
    </source>
</evidence>
<organism evidence="1 2">
    <name type="scientific">Nicotiana tabacum</name>
    <name type="common">Common tobacco</name>
    <dbReference type="NCBI Taxonomy" id="4097"/>
    <lineage>
        <taxon>Eukaryota</taxon>
        <taxon>Viridiplantae</taxon>
        <taxon>Streptophyta</taxon>
        <taxon>Embryophyta</taxon>
        <taxon>Tracheophyta</taxon>
        <taxon>Spermatophyta</taxon>
        <taxon>Magnoliopsida</taxon>
        <taxon>eudicotyledons</taxon>
        <taxon>Gunneridae</taxon>
        <taxon>Pentapetalae</taxon>
        <taxon>asterids</taxon>
        <taxon>lamiids</taxon>
        <taxon>Solanales</taxon>
        <taxon>Solanaceae</taxon>
        <taxon>Nicotianoideae</taxon>
        <taxon>Nicotianeae</taxon>
        <taxon>Nicotiana</taxon>
    </lineage>
</organism>
<name>A0AC58RUF3_TOBAC</name>
<keyword evidence="1" id="KW-1185">Reference proteome</keyword>
<evidence type="ECO:0000313" key="1">
    <source>
        <dbReference type="Proteomes" id="UP000790787"/>
    </source>
</evidence>